<feature type="region of interest" description="Disordered" evidence="1">
    <location>
        <begin position="117"/>
        <end position="136"/>
    </location>
</feature>
<evidence type="ECO:0000313" key="3">
    <source>
        <dbReference type="Proteomes" id="UP001178507"/>
    </source>
</evidence>
<evidence type="ECO:0000313" key="2">
    <source>
        <dbReference type="EMBL" id="CAJ1407645.1"/>
    </source>
</evidence>
<comment type="caution">
    <text evidence="2">The sequence shown here is derived from an EMBL/GenBank/DDBJ whole genome shotgun (WGS) entry which is preliminary data.</text>
</comment>
<name>A0AA36NCR6_9DINO</name>
<feature type="compositionally biased region" description="Polar residues" evidence="1">
    <location>
        <begin position="308"/>
        <end position="326"/>
    </location>
</feature>
<accession>A0AA36NCR6</accession>
<sequence length="351" mass="37911">MQASADETELMAENLSAREVLQSELRLELSQGQQLAQELAHEQSACAQLTEDVQSQRGEASEAAGALQKVASELAQHQESAAGALAAEAALAGEVSRLRAEAAKLKDTCREQLEGLGKMSSESHRSAEEAKGAEEACASARQQLQLKEVAASELQSELAIEMQKHQSCLEALEAAQETHHSAEEAQAAAARHSAELRAALQGLTADLAPPEPEGESSVSALSRRVGERSWSATLACRGAWQDLRRPLLSCHSPTPSSSRPRRARSLRRRGVAVPGSGGHGSRCTTSTDATWRYLQLGQRRQRRRLRSGAQTSKPSSRRCNGMQSSCRRLGKRCSRPWHQRVGGASSRARRS</sequence>
<reference evidence="2" key="1">
    <citation type="submission" date="2023-08" db="EMBL/GenBank/DDBJ databases">
        <authorList>
            <person name="Chen Y."/>
            <person name="Shah S."/>
            <person name="Dougan E. K."/>
            <person name="Thang M."/>
            <person name="Chan C."/>
        </authorList>
    </citation>
    <scope>NUCLEOTIDE SEQUENCE</scope>
</reference>
<dbReference type="EMBL" id="CAUJNA010003683">
    <property type="protein sequence ID" value="CAJ1407645.1"/>
    <property type="molecule type" value="Genomic_DNA"/>
</dbReference>
<feature type="region of interest" description="Disordered" evidence="1">
    <location>
        <begin position="247"/>
        <end position="287"/>
    </location>
</feature>
<feature type="compositionally biased region" description="Basic and acidic residues" evidence="1">
    <location>
        <begin position="121"/>
        <end position="134"/>
    </location>
</feature>
<organism evidence="2 3">
    <name type="scientific">Effrenium voratum</name>
    <dbReference type="NCBI Taxonomy" id="2562239"/>
    <lineage>
        <taxon>Eukaryota</taxon>
        <taxon>Sar</taxon>
        <taxon>Alveolata</taxon>
        <taxon>Dinophyceae</taxon>
        <taxon>Suessiales</taxon>
        <taxon>Symbiodiniaceae</taxon>
        <taxon>Effrenium</taxon>
    </lineage>
</organism>
<feature type="compositionally biased region" description="Low complexity" evidence="1">
    <location>
        <begin position="247"/>
        <end position="258"/>
    </location>
</feature>
<gene>
    <name evidence="2" type="ORF">EVOR1521_LOCUS29288</name>
</gene>
<evidence type="ECO:0000256" key="1">
    <source>
        <dbReference type="SAM" id="MobiDB-lite"/>
    </source>
</evidence>
<feature type="region of interest" description="Disordered" evidence="1">
    <location>
        <begin position="299"/>
        <end position="351"/>
    </location>
</feature>
<feature type="compositionally biased region" description="Low complexity" evidence="1">
    <location>
        <begin position="342"/>
        <end position="351"/>
    </location>
</feature>
<dbReference type="AlphaFoldDB" id="A0AA36NCR6"/>
<proteinExistence type="predicted"/>
<keyword evidence="3" id="KW-1185">Reference proteome</keyword>
<dbReference type="Proteomes" id="UP001178507">
    <property type="component" value="Unassembled WGS sequence"/>
</dbReference>
<feature type="compositionally biased region" description="Basic residues" evidence="1">
    <location>
        <begin position="259"/>
        <end position="270"/>
    </location>
</feature>
<feature type="compositionally biased region" description="Basic residues" evidence="1">
    <location>
        <begin position="328"/>
        <end position="338"/>
    </location>
</feature>
<protein>
    <submittedName>
        <fullName evidence="2">Uncharacterized protein</fullName>
    </submittedName>
</protein>